<evidence type="ECO:0000313" key="2">
    <source>
        <dbReference type="Proteomes" id="UP000002875"/>
    </source>
</evidence>
<dbReference type="RefSeq" id="WP_015026188.1">
    <property type="nucleotide sequence ID" value="NC_018742.1"/>
</dbReference>
<evidence type="ECO:0000313" key="1">
    <source>
        <dbReference type="EMBL" id="AFK05442.1"/>
    </source>
</evidence>
<name>A0ABM5N7K4_EMTOG</name>
<dbReference type="Proteomes" id="UP000002875">
    <property type="component" value="Plasmid pEMTOL01"/>
</dbReference>
<reference evidence="1 2" key="1">
    <citation type="submission" date="2011-07" db="EMBL/GenBank/DDBJ databases">
        <title>The complete genome of plasmid 1 of Emticicia oligotrophica DSM 17448.</title>
        <authorList>
            <consortium name="US DOE Joint Genome Institute (JGI-PGF)"/>
            <person name="Lucas S."/>
            <person name="Han J."/>
            <person name="Lapidus A."/>
            <person name="Bruce D."/>
            <person name="Goodwin L."/>
            <person name="Pitluck S."/>
            <person name="Peters L."/>
            <person name="Kyrpides N."/>
            <person name="Mavromatis K."/>
            <person name="Ivanova N."/>
            <person name="Ovchinnikova G."/>
            <person name="Teshima H."/>
            <person name="Detter J.C."/>
            <person name="Tapia R."/>
            <person name="Han C."/>
            <person name="Land M."/>
            <person name="Hauser L."/>
            <person name="Markowitz V."/>
            <person name="Cheng J.-F."/>
            <person name="Hugenholtz P."/>
            <person name="Woyke T."/>
            <person name="Wu D."/>
            <person name="Tindall B."/>
            <person name="Pomrenke H."/>
            <person name="Brambilla E."/>
            <person name="Klenk H.-P."/>
            <person name="Eisen J.A."/>
        </authorList>
    </citation>
    <scope>NUCLEOTIDE SEQUENCE [LARGE SCALE GENOMIC DNA]</scope>
    <source>
        <strain evidence="2">DSM 17448 / GPTSA100-15</strain>
        <plasmid evidence="1 2">pEMTOL01</plasmid>
    </source>
</reference>
<dbReference type="EMBL" id="CP002962">
    <property type="protein sequence ID" value="AFK05442.1"/>
    <property type="molecule type" value="Genomic_DNA"/>
</dbReference>
<keyword evidence="1" id="KW-0614">Plasmid</keyword>
<sequence length="128" mass="14869">MPRKKKDISEKEELFYKAFVSLIHKQIDDKIIENAEKCNPISPKQIAQFEKKRAEFLGVKYLIYRHLANGGGTLATLVQILDVCFQNNVPVSEIFTPEAFRKFKEKAELIAMNQETEQEDIYIPEFSD</sequence>
<accession>A0ABM5N7K4</accession>
<proteinExistence type="predicted"/>
<organism evidence="1 2">
    <name type="scientific">Emticicia oligotrophica (strain DSM 17448 / CIP 109782 / MTCC 6937 / GPTSA100-15)</name>
    <dbReference type="NCBI Taxonomy" id="929562"/>
    <lineage>
        <taxon>Bacteria</taxon>
        <taxon>Pseudomonadati</taxon>
        <taxon>Bacteroidota</taxon>
        <taxon>Cytophagia</taxon>
        <taxon>Cytophagales</taxon>
        <taxon>Leadbetterellaceae</taxon>
        <taxon>Emticicia</taxon>
    </lineage>
</organism>
<keyword evidence="2" id="KW-1185">Reference proteome</keyword>
<protein>
    <submittedName>
        <fullName evidence="1">Uncharacterized protein</fullName>
    </submittedName>
</protein>
<geneLocation type="plasmid" evidence="1 2">
    <name>pEMTOL01</name>
</geneLocation>
<gene>
    <name evidence="1" type="ordered locus">Emtol_0170</name>
</gene>